<accession>A0A0B2V984</accession>
<protein>
    <submittedName>
        <fullName evidence="1">Uncharacterized protein</fullName>
    </submittedName>
</protein>
<evidence type="ECO:0000313" key="1">
    <source>
        <dbReference type="EMBL" id="KHN77555.1"/>
    </source>
</evidence>
<dbReference type="EMBL" id="JPKZ01002267">
    <property type="protein sequence ID" value="KHN77555.1"/>
    <property type="molecule type" value="Genomic_DNA"/>
</dbReference>
<name>A0A0B2V984_TOXCA</name>
<dbReference type="AlphaFoldDB" id="A0A0B2V984"/>
<reference evidence="1 2" key="1">
    <citation type="submission" date="2014-11" db="EMBL/GenBank/DDBJ databases">
        <title>Genetic blueprint of the zoonotic pathogen Toxocara canis.</title>
        <authorList>
            <person name="Zhu X.-Q."/>
            <person name="Korhonen P.K."/>
            <person name="Cai H."/>
            <person name="Young N.D."/>
            <person name="Nejsum P."/>
            <person name="von Samson-Himmelstjerna G."/>
            <person name="Boag P.R."/>
            <person name="Tan P."/>
            <person name="Li Q."/>
            <person name="Min J."/>
            <person name="Yang Y."/>
            <person name="Wang X."/>
            <person name="Fang X."/>
            <person name="Hall R.S."/>
            <person name="Hofmann A."/>
            <person name="Sternberg P.W."/>
            <person name="Jex A.R."/>
            <person name="Gasser R.B."/>
        </authorList>
    </citation>
    <scope>NUCLEOTIDE SEQUENCE [LARGE SCALE GENOMIC DNA]</scope>
    <source>
        <strain evidence="1">PN_DK_2014</strain>
    </source>
</reference>
<gene>
    <name evidence="1" type="ORF">Tcan_12488</name>
</gene>
<proteinExistence type="predicted"/>
<keyword evidence="2" id="KW-1185">Reference proteome</keyword>
<evidence type="ECO:0000313" key="2">
    <source>
        <dbReference type="Proteomes" id="UP000031036"/>
    </source>
</evidence>
<comment type="caution">
    <text evidence="1">The sequence shown here is derived from an EMBL/GenBank/DDBJ whole genome shotgun (WGS) entry which is preliminary data.</text>
</comment>
<organism evidence="1 2">
    <name type="scientific">Toxocara canis</name>
    <name type="common">Canine roundworm</name>
    <dbReference type="NCBI Taxonomy" id="6265"/>
    <lineage>
        <taxon>Eukaryota</taxon>
        <taxon>Metazoa</taxon>
        <taxon>Ecdysozoa</taxon>
        <taxon>Nematoda</taxon>
        <taxon>Chromadorea</taxon>
        <taxon>Rhabditida</taxon>
        <taxon>Spirurina</taxon>
        <taxon>Ascaridomorpha</taxon>
        <taxon>Ascaridoidea</taxon>
        <taxon>Toxocaridae</taxon>
        <taxon>Toxocara</taxon>
    </lineage>
</organism>
<dbReference type="Proteomes" id="UP000031036">
    <property type="component" value="Unassembled WGS sequence"/>
</dbReference>
<sequence length="137" mass="15957">MARLFLRNHAARQQTIYRLLTPHKSHVSCEVEETHLKISNLNSQKQLFYVYNVPRKKPKHKKFKKKKCTTVCAQVIASPRAPPGEYMQTGVPPDEKDTIPWHTAPQYPVFVYENTGASLQQSPVRMHSKYLRVRARE</sequence>